<dbReference type="InterPro" id="IPR013651">
    <property type="entry name" value="ATP-grasp_RimK-type"/>
</dbReference>
<evidence type="ECO:0000259" key="2">
    <source>
        <dbReference type="Pfam" id="PF21068"/>
    </source>
</evidence>
<dbReference type="InterPro" id="IPR048936">
    <property type="entry name" value="MvdD-like_ATPgrasp"/>
</dbReference>
<proteinExistence type="predicted"/>
<comment type="caution">
    <text evidence="3">The sequence shown here is derived from an EMBL/GenBank/DDBJ whole genome shotgun (WGS) entry which is preliminary data.</text>
</comment>
<evidence type="ECO:0000259" key="1">
    <source>
        <dbReference type="Pfam" id="PF08443"/>
    </source>
</evidence>
<dbReference type="Pfam" id="PF08443">
    <property type="entry name" value="RimK"/>
    <property type="match status" value="1"/>
</dbReference>
<dbReference type="OrthoDB" id="583309at2"/>
<feature type="domain" description="ATP-grasp fold RimK-type" evidence="1">
    <location>
        <begin position="123"/>
        <end position="315"/>
    </location>
</feature>
<organism evidence="3 4">
    <name type="scientific">Leptospira alstonii serovar Sichuan str. 79601</name>
    <dbReference type="NCBI Taxonomy" id="1218565"/>
    <lineage>
        <taxon>Bacteria</taxon>
        <taxon>Pseudomonadati</taxon>
        <taxon>Spirochaetota</taxon>
        <taxon>Spirochaetia</taxon>
        <taxon>Leptospirales</taxon>
        <taxon>Leptospiraceae</taxon>
        <taxon>Leptospira</taxon>
    </lineage>
</organism>
<dbReference type="RefSeq" id="WP_020773332.1">
    <property type="nucleotide sequence ID" value="NZ_ANIK01000035.1"/>
</dbReference>
<sequence>MNKVLIITNKEDVTVDFVINKLIHLNANYLRLNTEELGSEIFIKIDPIKGEVLIKENSKKEALDLSTFDTVYYRRPKLPTGPNSLTNGELHFFSQELNVILEYINVFLDNKLWLNKISNIRKAENKINQLSVAKNIGFTIPISLITNLPKEANAFINYTERSILKPLKVGLIEEEQLSSKIVYTNEVNQYFRDNIDRVGLLPVYLQEKIEKQFDIRVTIVGNKIFAAQIDSQSDETSKTDWRASRNILPHQRIQLPAKIERYCLELMKHFELNFAAIDLVLDKNDNYIFLEINPNGQWAWIEKILEYPISDSIARFLISGIV</sequence>
<dbReference type="GO" id="GO:0005737">
    <property type="term" value="C:cytoplasm"/>
    <property type="evidence" value="ECO:0007669"/>
    <property type="project" value="TreeGrafter"/>
</dbReference>
<name>M6DAG4_9LEPT</name>
<dbReference type="Gene3D" id="3.30.470.20">
    <property type="entry name" value="ATP-grasp fold, B domain"/>
    <property type="match status" value="1"/>
</dbReference>
<reference evidence="3 4" key="1">
    <citation type="submission" date="2013-01" db="EMBL/GenBank/DDBJ databases">
        <authorList>
            <person name="Harkins D.M."/>
            <person name="Durkin A.S."/>
            <person name="Brinkac L.M."/>
            <person name="Haft D.H."/>
            <person name="Selengut J.D."/>
            <person name="Sanka R."/>
            <person name="DePew J."/>
            <person name="Purushe J."/>
            <person name="Galloway R.L."/>
            <person name="Vinetz J.M."/>
            <person name="Sutton G.G."/>
            <person name="Nierman W.C."/>
            <person name="Fouts D.E."/>
        </authorList>
    </citation>
    <scope>NUCLEOTIDE SEQUENCE [LARGE SCALE GENOMIC DNA]</scope>
    <source>
        <strain evidence="3 4">79601</strain>
    </source>
</reference>
<dbReference type="Pfam" id="PF21068">
    <property type="entry name" value="ATPgraspMvdD"/>
    <property type="match status" value="1"/>
</dbReference>
<accession>M6DAG4</accession>
<dbReference type="EMBL" id="ANIK01000035">
    <property type="protein sequence ID" value="EMJ95505.1"/>
    <property type="molecule type" value="Genomic_DNA"/>
</dbReference>
<dbReference type="GO" id="GO:0018169">
    <property type="term" value="F:ribosomal S6-glutamic acid ligase activity"/>
    <property type="evidence" value="ECO:0007669"/>
    <property type="project" value="TreeGrafter"/>
</dbReference>
<dbReference type="GO" id="GO:0009432">
    <property type="term" value="P:SOS response"/>
    <property type="evidence" value="ECO:0007669"/>
    <property type="project" value="TreeGrafter"/>
</dbReference>
<evidence type="ECO:0000313" key="4">
    <source>
        <dbReference type="Proteomes" id="UP000011988"/>
    </source>
</evidence>
<gene>
    <name evidence="3" type="ORF">LEP1GSC194_3569</name>
</gene>
<protein>
    <submittedName>
        <fullName evidence="3">RimK-like ATP-grasp domain protein</fullName>
    </submittedName>
</protein>
<dbReference type="AlphaFoldDB" id="M6DAG4"/>
<dbReference type="SUPFAM" id="SSF56059">
    <property type="entry name" value="Glutathione synthetase ATP-binding domain-like"/>
    <property type="match status" value="1"/>
</dbReference>
<feature type="domain" description="MvdD-like pre-ATP grasp" evidence="2">
    <location>
        <begin position="3"/>
        <end position="121"/>
    </location>
</feature>
<dbReference type="PATRIC" id="fig|1218565.3.peg.1916"/>
<dbReference type="PANTHER" id="PTHR21621">
    <property type="entry name" value="RIBOSOMAL PROTEIN S6 MODIFICATION PROTEIN"/>
    <property type="match status" value="1"/>
</dbReference>
<dbReference type="PANTHER" id="PTHR21621:SF7">
    <property type="entry name" value="RIBOSOMAL PROTEIN BS6--L-GLUTAMATE LIGASE"/>
    <property type="match status" value="1"/>
</dbReference>
<dbReference type="Proteomes" id="UP000011988">
    <property type="component" value="Unassembled WGS sequence"/>
</dbReference>
<evidence type="ECO:0000313" key="3">
    <source>
        <dbReference type="EMBL" id="EMJ95505.1"/>
    </source>
</evidence>